<dbReference type="GO" id="GO:0004386">
    <property type="term" value="F:helicase activity"/>
    <property type="evidence" value="ECO:0007669"/>
    <property type="project" value="InterPro"/>
</dbReference>
<dbReference type="Gene3D" id="3.10.620.30">
    <property type="match status" value="1"/>
</dbReference>
<dbReference type="CDD" id="cd18808">
    <property type="entry name" value="SF1_C_Upf1"/>
    <property type="match status" value="1"/>
</dbReference>
<dbReference type="PANTHER" id="PTHR10887">
    <property type="entry name" value="DNA2/NAM7 HELICASE FAMILY"/>
    <property type="match status" value="1"/>
</dbReference>
<dbReference type="InterPro" id="IPR027417">
    <property type="entry name" value="P-loop_NTPase"/>
</dbReference>
<dbReference type="FunFam" id="3.40.50.300:FF:002063">
    <property type="entry name" value="DNA helicase related protein"/>
    <property type="match status" value="1"/>
</dbReference>
<dbReference type="OrthoDB" id="9757917at2"/>
<evidence type="ECO:0000259" key="2">
    <source>
        <dbReference type="Pfam" id="PF11784"/>
    </source>
</evidence>
<dbReference type="InterPro" id="IPR025103">
    <property type="entry name" value="DUF4011"/>
</dbReference>
<feature type="domain" description="DNA2/NAM7 helicase-like C-terminal" evidence="4">
    <location>
        <begin position="1378"/>
        <end position="1574"/>
    </location>
</feature>
<dbReference type="PANTHER" id="PTHR10887:SF495">
    <property type="entry name" value="HELICASE SENATAXIN ISOFORM X1-RELATED"/>
    <property type="match status" value="1"/>
</dbReference>
<evidence type="ECO:0000259" key="5">
    <source>
        <dbReference type="Pfam" id="PF18741"/>
    </source>
</evidence>
<feature type="domain" description="Restriction endonuclease type II-like" evidence="5">
    <location>
        <begin position="1622"/>
        <end position="1719"/>
    </location>
</feature>
<comment type="caution">
    <text evidence="6">The sequence shown here is derived from an EMBL/GenBank/DDBJ whole genome shotgun (WGS) entry which is preliminary data.</text>
</comment>
<dbReference type="InterPro" id="IPR021754">
    <property type="entry name" value="DUF3320"/>
</dbReference>
<dbReference type="InterPro" id="IPR047187">
    <property type="entry name" value="SF1_C_Upf1"/>
</dbReference>
<dbReference type="InterPro" id="IPR041677">
    <property type="entry name" value="DNA2/NAM7_AAA_11"/>
</dbReference>
<dbReference type="Pfam" id="PF11784">
    <property type="entry name" value="DUF3320"/>
    <property type="match status" value="1"/>
</dbReference>
<evidence type="ECO:0000256" key="1">
    <source>
        <dbReference type="SAM" id="MobiDB-lite"/>
    </source>
</evidence>
<gene>
    <name evidence="6" type="ORF">DFR50_11863</name>
</gene>
<dbReference type="Gene3D" id="3.40.50.300">
    <property type="entry name" value="P-loop containing nucleotide triphosphate hydrolases"/>
    <property type="match status" value="3"/>
</dbReference>
<dbReference type="SUPFAM" id="SSF52980">
    <property type="entry name" value="Restriction endonuclease-like"/>
    <property type="match status" value="1"/>
</dbReference>
<name>A0A366F7I2_9HYPH</name>
<dbReference type="InterPro" id="IPR041679">
    <property type="entry name" value="DNA2/NAM7-like_C"/>
</dbReference>
<dbReference type="Gene3D" id="3.40.960.10">
    <property type="entry name" value="VSR Endonuclease"/>
    <property type="match status" value="1"/>
</dbReference>
<dbReference type="RefSeq" id="WP_113890403.1">
    <property type="nucleotide sequence ID" value="NZ_QNRK01000018.1"/>
</dbReference>
<feature type="region of interest" description="Disordered" evidence="1">
    <location>
        <begin position="1733"/>
        <end position="1796"/>
    </location>
</feature>
<organism evidence="6 7">
    <name type="scientific">Roseiarcus fermentans</name>
    <dbReference type="NCBI Taxonomy" id="1473586"/>
    <lineage>
        <taxon>Bacteria</taxon>
        <taxon>Pseudomonadati</taxon>
        <taxon>Pseudomonadota</taxon>
        <taxon>Alphaproteobacteria</taxon>
        <taxon>Hyphomicrobiales</taxon>
        <taxon>Roseiarcaceae</taxon>
        <taxon>Roseiarcus</taxon>
    </lineage>
</organism>
<dbReference type="SUPFAM" id="SSF52540">
    <property type="entry name" value="P-loop containing nucleoside triphosphate hydrolases"/>
    <property type="match status" value="1"/>
</dbReference>
<feature type="domain" description="DUF3320" evidence="2">
    <location>
        <begin position="1826"/>
        <end position="1874"/>
    </location>
</feature>
<accession>A0A366F7I2</accession>
<dbReference type="EMBL" id="QNRK01000018">
    <property type="protein sequence ID" value="RBP10577.1"/>
    <property type="molecule type" value="Genomic_DNA"/>
</dbReference>
<dbReference type="Pfam" id="PF13087">
    <property type="entry name" value="AAA_12"/>
    <property type="match status" value="1"/>
</dbReference>
<evidence type="ECO:0000313" key="6">
    <source>
        <dbReference type="EMBL" id="RBP10577.1"/>
    </source>
</evidence>
<dbReference type="InterPro" id="IPR045055">
    <property type="entry name" value="DNA2/NAM7-like"/>
</dbReference>
<reference evidence="6 7" key="1">
    <citation type="submission" date="2018-06" db="EMBL/GenBank/DDBJ databases">
        <title>Genomic Encyclopedia of Type Strains, Phase IV (KMG-IV): sequencing the most valuable type-strain genomes for metagenomic binning, comparative biology and taxonomic classification.</title>
        <authorList>
            <person name="Goeker M."/>
        </authorList>
    </citation>
    <scope>NUCLEOTIDE SEQUENCE [LARGE SCALE GENOMIC DNA]</scope>
    <source>
        <strain evidence="6 7">DSM 24875</strain>
    </source>
</reference>
<protein>
    <submittedName>
        <fullName evidence="6">Uncharacterized protein DUF559</fullName>
    </submittedName>
</protein>
<dbReference type="Proteomes" id="UP000253529">
    <property type="component" value="Unassembled WGS sequence"/>
</dbReference>
<feature type="domain" description="DNA2/NAM7 helicase helicase" evidence="3">
    <location>
        <begin position="1319"/>
        <end position="1359"/>
    </location>
</feature>
<keyword evidence="7" id="KW-1185">Reference proteome</keyword>
<evidence type="ECO:0000259" key="4">
    <source>
        <dbReference type="Pfam" id="PF13087"/>
    </source>
</evidence>
<dbReference type="FunFam" id="3.40.960.10:FF:000002">
    <property type="entry name" value="DNA helicase related protein"/>
    <property type="match status" value="1"/>
</dbReference>
<dbReference type="Pfam" id="PF13195">
    <property type="entry name" value="DUF4011"/>
    <property type="match status" value="1"/>
</dbReference>
<dbReference type="Pfam" id="PF18741">
    <property type="entry name" value="MTES_1575"/>
    <property type="match status" value="1"/>
</dbReference>
<proteinExistence type="predicted"/>
<dbReference type="InterPro" id="IPR049468">
    <property type="entry name" value="Restrct_endonuc-II-like_dom"/>
</dbReference>
<evidence type="ECO:0000313" key="7">
    <source>
        <dbReference type="Proteomes" id="UP000253529"/>
    </source>
</evidence>
<feature type="compositionally biased region" description="Low complexity" evidence="1">
    <location>
        <begin position="1742"/>
        <end position="1751"/>
    </location>
</feature>
<evidence type="ECO:0000259" key="3">
    <source>
        <dbReference type="Pfam" id="PF13086"/>
    </source>
</evidence>
<sequence length="1979" mass="215928">MDNVQVGCTAAENINLAFYQNAIPIVRDLSVLNASGAALRDVSVHLSSEPSFITPGVWRIDRIADNDVHHLKALDLKLDQGFLSGLTASRRAELLVRVDASGQPLAERRIEVNLLPPAHWGGSAAAPELLAAFVRPTDPSIDVILREAADKLSRAGRNPAIDGYAAGKKARAWELAEAVWAALVAHAIAYVLPPKGFERQGQMVRPPADILSHRVGACLDLALLYASCLEQAGLNPLVVLIEGHAFAGLWLIDEDYSSPVVDDAQTLRKRVQLQDMLFVETTMLTGDHPARFRQAADAGAKHLAEDAPKALEFAIDVRRSRKAQIRPLDLGGAASGALEPGVDAAVHQDLDAAPVFEEDQPIHPPKQERALTRLESWKNSLLDLTLRNRLLNLKDGKSLAIECPDAARLLDQLSAGARMKIFGRATVLDGSDGRDPALLFERQNEDGRRAYLAEALARNELHTQAPEKETGARLTDLFRTARLAFEEGGANVLFLCVGFLRWQPRDGVGPYRAPLLLVPVQLERKSVRSGFRLALQEDDIRFNPTLLQMLRRDFQLPIPELDDDLPTNGSGVDIARIWKVVREHVKTVQGFEVAEQVTLTTLSFAKHLLWKDLVDRTDQLKQNPVVRHLIDTPTHSYGAGDADFVDPSTLDQAVDPADLFAPLSADSSQVSAIVAAQRRRDFVLFGPPGTGKSQTIVNMITNCLAHGRTVLFVSQKTAALEVVRRRMEDAGLGDYCLEVHSAKAQKSVVVEQLARAWRHRETATEQDWAAAAADLKSRRDELNRLVSALHRRRPNGMTAYEAFGRVVADRGALPDVGFSWPAGTAHAPEDLAAMREACSALRTALAAIGDPVHHPLRGIEQTRWTPAWAQEFQRLAGVLKAAIADLLRMADAFAGAVGFPPGFIDPADIPHLARFGERLGRPEAIDGVLLLGPGAAERVKALRARAALARRVGDKTAELGARYDLKAVSRLDLPALQSAWRDACASNFMLRSGRQRKVRLALQPCCPEPVAQEIGRDLVLLQDLVDLLADAERLRPAFAGFERLFDTVGADPAATEAVVAWAGQMDTAIAALGARLENAGPIREQTVLLLTDYAGFVSPDGDAGRALAALRDRLDATQAAAAALSLSANLSAPDRLLAFEPGGFERLLETLDRWTTHLVKAPQWTRWRAAAADSRRHGVEPLVAAIEAGVLAGAQILPAFEYAYAKWTADEIVNGDETLSSFLAEHHEAAIEAFCAADARVAALSRQIVLARIGGAVPGMTSFGADPEWGTLAREAAKRARHLPLRQLFGKIPNVLTRLTPCVMMSPLSIAHYLPPDSRPFDVVIFDEASQVAVWDAIGAMARGRQVIVVGDPEQLPPTNVGQRGDADDDDDAVLQSQQSILDECVACNLPRVRLTWHYRSRHESLIAFSNARYYRGELVTFPSPVTKDTALRFMPVSDGLYERGKGRVNRPEAMAVVAEVVSRLRSSRDSIGVVTFNAEQQKLIEDLLDQERAADPSLDRFWQKLETPEPVFVKNLENVQGDEREVIVFSCAVGADATGRVTAQISSLNGDGGHRRLNVAITRARREMIVFSSMNPEQIDLGRSIARGIVDFKHFLEFAKNGPRAIAEAFAPTGRAAESPFEDAVKRALEDKGWVVHPQVGVSNFRVDFGIVHPDKAGVYLAGVEADGAQFHRSATARDRDKLRQAALETLGWRILRIWSTEWWLDSGAALEKVHQRLAAILAQDRARAASSVREETAEHVSGPVESPSVETPPPPDEPLPFEAGDAEEKAFAEPPAAPWERPPDPVYAGVIPSTAPVPTAPARTAVARYREADPADAAVPDQARFYDAGYRPVLRKMVDHVVAIEGPIYFDQLVDRVSRAHGFQRARGAIRETIQSALGVGRFPLTLDDGQDLIWPAGADANRPWPWRGAGPRRHHQIPLAELASLAGTCAETGDDDETVIRAMQESLQLGRLKSPTRERFQRAIAAARAAGSRDLA</sequence>
<dbReference type="InterPro" id="IPR011335">
    <property type="entry name" value="Restrct_endonuc-II-like"/>
</dbReference>
<dbReference type="Pfam" id="PF13086">
    <property type="entry name" value="AAA_11"/>
    <property type="match status" value="1"/>
</dbReference>